<protein>
    <submittedName>
        <fullName evidence="3">2TM domain-containing protein</fullName>
    </submittedName>
</protein>
<comment type="caution">
    <text evidence="3">The sequence shown here is derived from an EMBL/GenBank/DDBJ whole genome shotgun (WGS) entry which is preliminary data.</text>
</comment>
<feature type="domain" description="2TM" evidence="2">
    <location>
        <begin position="14"/>
        <end position="94"/>
    </location>
</feature>
<keyword evidence="4" id="KW-1185">Reference proteome</keyword>
<sequence>MAVKDKYDDSKMGRARKRVDELKGFYIHLMVYIAVNAFILINIAIQSNNFWEWGHFFTLIFWGIGLGIHAAITFRFNPLFNKNWEERQIKKYMERDREDASKFL</sequence>
<evidence type="ECO:0000259" key="2">
    <source>
        <dbReference type="Pfam" id="PF13239"/>
    </source>
</evidence>
<dbReference type="Proteomes" id="UP000718451">
    <property type="component" value="Unassembled WGS sequence"/>
</dbReference>
<name>A0ABX1GS25_9FLAO</name>
<feature type="transmembrane region" description="Helical" evidence="1">
    <location>
        <begin position="25"/>
        <end position="47"/>
    </location>
</feature>
<keyword evidence="1" id="KW-1133">Transmembrane helix</keyword>
<feature type="transmembrane region" description="Helical" evidence="1">
    <location>
        <begin position="53"/>
        <end position="74"/>
    </location>
</feature>
<keyword evidence="1" id="KW-0472">Membrane</keyword>
<organism evidence="3 4">
    <name type="scientific">Croceivirga thetidis</name>
    <dbReference type="NCBI Taxonomy" id="2721623"/>
    <lineage>
        <taxon>Bacteria</taxon>
        <taxon>Pseudomonadati</taxon>
        <taxon>Bacteroidota</taxon>
        <taxon>Flavobacteriia</taxon>
        <taxon>Flavobacteriales</taxon>
        <taxon>Flavobacteriaceae</taxon>
        <taxon>Croceivirga</taxon>
    </lineage>
</organism>
<evidence type="ECO:0000256" key="1">
    <source>
        <dbReference type="SAM" id="Phobius"/>
    </source>
</evidence>
<dbReference type="Pfam" id="PF13239">
    <property type="entry name" value="2TM"/>
    <property type="match status" value="1"/>
</dbReference>
<evidence type="ECO:0000313" key="3">
    <source>
        <dbReference type="EMBL" id="NKI32731.1"/>
    </source>
</evidence>
<evidence type="ECO:0000313" key="4">
    <source>
        <dbReference type="Proteomes" id="UP000718451"/>
    </source>
</evidence>
<accession>A0ABX1GS25</accession>
<gene>
    <name evidence="3" type="ORF">HCU67_12310</name>
</gene>
<reference evidence="3 4" key="1">
    <citation type="submission" date="2020-04" db="EMBL/GenBank/DDBJ databases">
        <authorList>
            <person name="Yoon J."/>
        </authorList>
    </citation>
    <scope>NUCLEOTIDE SEQUENCE [LARGE SCALE GENOMIC DNA]</scope>
    <source>
        <strain evidence="3 4">DJ-13</strain>
    </source>
</reference>
<dbReference type="InterPro" id="IPR025698">
    <property type="entry name" value="2TM_dom"/>
</dbReference>
<dbReference type="EMBL" id="JAAWWL010000002">
    <property type="protein sequence ID" value="NKI32731.1"/>
    <property type="molecule type" value="Genomic_DNA"/>
</dbReference>
<dbReference type="RefSeq" id="WP_168552911.1">
    <property type="nucleotide sequence ID" value="NZ_JAAWWL010000002.1"/>
</dbReference>
<proteinExistence type="predicted"/>
<keyword evidence="1" id="KW-0812">Transmembrane</keyword>